<evidence type="ECO:0000313" key="1">
    <source>
        <dbReference type="EMBL" id="DAD71857.1"/>
    </source>
</evidence>
<name>A0A8S5LPC1_9CAUD</name>
<reference evidence="1" key="1">
    <citation type="journal article" date="2021" name="Proc. Natl. Acad. Sci. U.S.A.">
        <title>A Catalog of Tens of Thousands of Viruses from Human Metagenomes Reveals Hidden Associations with Chronic Diseases.</title>
        <authorList>
            <person name="Tisza M.J."/>
            <person name="Buck C.B."/>
        </authorList>
    </citation>
    <scope>NUCLEOTIDE SEQUENCE</scope>
    <source>
        <strain evidence="1">CtoiW10</strain>
    </source>
</reference>
<protein>
    <submittedName>
        <fullName evidence="1">Uncharacterized protein</fullName>
    </submittedName>
</protein>
<proteinExistence type="predicted"/>
<organism evidence="1">
    <name type="scientific">Siphoviridae sp. ctoiW10</name>
    <dbReference type="NCBI Taxonomy" id="2827592"/>
    <lineage>
        <taxon>Viruses</taxon>
        <taxon>Duplodnaviria</taxon>
        <taxon>Heunggongvirae</taxon>
        <taxon>Uroviricota</taxon>
        <taxon>Caudoviricetes</taxon>
    </lineage>
</organism>
<sequence length="127" mass="13837">MKKKFLDIINEGKAAGKTIEAVNAELKAAGANFHLTPDGYIAGWSDKEMAEGFIPAEDDGKDALYKIASDGKPVRYSNKAPGGGKYGSAIPVMERDESRADTTITVGHWELSYDSLGYCYSRKNLNR</sequence>
<dbReference type="EMBL" id="BK015888">
    <property type="protein sequence ID" value="DAD71857.1"/>
    <property type="molecule type" value="Genomic_DNA"/>
</dbReference>
<accession>A0A8S5LPC1</accession>